<keyword evidence="4 6" id="KW-1133">Transmembrane helix</keyword>
<feature type="transmembrane region" description="Helical" evidence="6">
    <location>
        <begin position="164"/>
        <end position="182"/>
    </location>
</feature>
<comment type="caution">
    <text evidence="7">The sequence shown here is derived from an EMBL/GenBank/DDBJ whole genome shotgun (WGS) entry which is preliminary data.</text>
</comment>
<accession>A0A2H0BLC3</accession>
<evidence type="ECO:0000256" key="1">
    <source>
        <dbReference type="ARBA" id="ARBA00004651"/>
    </source>
</evidence>
<evidence type="ECO:0000313" key="8">
    <source>
        <dbReference type="Proteomes" id="UP000229334"/>
    </source>
</evidence>
<feature type="transmembrane region" description="Helical" evidence="6">
    <location>
        <begin position="332"/>
        <end position="355"/>
    </location>
</feature>
<evidence type="ECO:0008006" key="9">
    <source>
        <dbReference type="Google" id="ProtNLM"/>
    </source>
</evidence>
<protein>
    <recommendedName>
        <fullName evidence="9">Polysaccharide biosynthesis protein C-terminal domain-containing protein</fullName>
    </recommendedName>
</protein>
<feature type="transmembrane region" description="Helical" evidence="6">
    <location>
        <begin position="393"/>
        <end position="414"/>
    </location>
</feature>
<dbReference type="Proteomes" id="UP000229334">
    <property type="component" value="Unassembled WGS sequence"/>
</dbReference>
<evidence type="ECO:0000256" key="5">
    <source>
        <dbReference type="ARBA" id="ARBA00023136"/>
    </source>
</evidence>
<feature type="transmembrane region" description="Helical" evidence="6">
    <location>
        <begin position="30"/>
        <end position="53"/>
    </location>
</feature>
<dbReference type="PANTHER" id="PTHR30250:SF11">
    <property type="entry name" value="O-ANTIGEN TRANSPORTER-RELATED"/>
    <property type="match status" value="1"/>
</dbReference>
<dbReference type="AlphaFoldDB" id="A0A2H0BLC3"/>
<name>A0A2H0BLC3_9BACT</name>
<reference evidence="7 8" key="1">
    <citation type="submission" date="2017-09" db="EMBL/GenBank/DDBJ databases">
        <title>Depth-based differentiation of microbial function through sediment-hosted aquifers and enrichment of novel symbionts in the deep terrestrial subsurface.</title>
        <authorList>
            <person name="Probst A.J."/>
            <person name="Ladd B."/>
            <person name="Jarett J.K."/>
            <person name="Geller-Mcgrath D.E."/>
            <person name="Sieber C.M."/>
            <person name="Emerson J.B."/>
            <person name="Anantharaman K."/>
            <person name="Thomas B.C."/>
            <person name="Malmstrom R."/>
            <person name="Stieglmeier M."/>
            <person name="Klingl A."/>
            <person name="Woyke T."/>
            <person name="Ryan C.M."/>
            <person name="Banfield J.F."/>
        </authorList>
    </citation>
    <scope>NUCLEOTIDE SEQUENCE [LARGE SCALE GENOMIC DNA]</scope>
    <source>
        <strain evidence="7">CG22_combo_CG10-13_8_21_14_all_37_9</strain>
    </source>
</reference>
<sequence length="421" mass="47613">MTKIKLKLVKYLRWSEKYFKTDMVYLTKGSFWVSIGHIASTLSGLALSLAFANLLPSATYGTYKYILSIAGILTIPTLSGLDGAVSQAIMKGYDGSFWEAYKTKMRWGILAGIGSLFVAIYYFLAGDQTLFISFLIAAFFLPIMDIFNLYGAILYGKKDFRSNYIFYIIVQVFSVACLVVTLFLTKNIFLILLAYFLPLTIIRYVMLRWTIRIHHLNNKIESGTLNFGKHISLMNVIGIIAGQIDKILVFHFIGAVELAIYSFAIALPEQIRSLSKGIFNVGMPRLAEIKDEIQLKRSLHQKTITLTIIFSLITIVYILCAPIIYQLLFPKYLASIGLSQLYSIGLITIPAISILSMKYTLEKNIKILYYSNVGSGLFNIILSFILISNFGLIGAVLKNTLSWIFLMILNYYYFQSRSNKT</sequence>
<dbReference type="InterPro" id="IPR050833">
    <property type="entry name" value="Poly_Biosynth_Transport"/>
</dbReference>
<organism evidence="7 8">
    <name type="scientific">Candidatus Vogelbacteria bacterium CG22_combo_CG10-13_8_21_14_all_37_9</name>
    <dbReference type="NCBI Taxonomy" id="1975046"/>
    <lineage>
        <taxon>Bacteria</taxon>
        <taxon>Candidatus Vogeliibacteriota</taxon>
    </lineage>
</organism>
<evidence type="ECO:0000313" key="7">
    <source>
        <dbReference type="EMBL" id="PIP58483.1"/>
    </source>
</evidence>
<dbReference type="EMBL" id="PCSX01000001">
    <property type="protein sequence ID" value="PIP58483.1"/>
    <property type="molecule type" value="Genomic_DNA"/>
</dbReference>
<keyword evidence="3 6" id="KW-0812">Transmembrane</keyword>
<dbReference type="PANTHER" id="PTHR30250">
    <property type="entry name" value="PST FAMILY PREDICTED COLANIC ACID TRANSPORTER"/>
    <property type="match status" value="1"/>
</dbReference>
<proteinExistence type="predicted"/>
<dbReference type="Pfam" id="PF01943">
    <property type="entry name" value="Polysacc_synt"/>
    <property type="match status" value="1"/>
</dbReference>
<gene>
    <name evidence="7" type="ORF">COX02_00010</name>
</gene>
<feature type="transmembrane region" description="Helical" evidence="6">
    <location>
        <begin position="304"/>
        <end position="326"/>
    </location>
</feature>
<feature type="transmembrane region" description="Helical" evidence="6">
    <location>
        <begin position="188"/>
        <end position="206"/>
    </location>
</feature>
<feature type="transmembrane region" description="Helical" evidence="6">
    <location>
        <begin position="65"/>
        <end position="85"/>
    </location>
</feature>
<evidence type="ECO:0000256" key="2">
    <source>
        <dbReference type="ARBA" id="ARBA00022475"/>
    </source>
</evidence>
<evidence type="ECO:0000256" key="4">
    <source>
        <dbReference type="ARBA" id="ARBA00022989"/>
    </source>
</evidence>
<dbReference type="InterPro" id="IPR002797">
    <property type="entry name" value="Polysacc_synth"/>
</dbReference>
<evidence type="ECO:0000256" key="6">
    <source>
        <dbReference type="SAM" id="Phobius"/>
    </source>
</evidence>
<feature type="transmembrane region" description="Helical" evidence="6">
    <location>
        <begin position="105"/>
        <end position="124"/>
    </location>
</feature>
<feature type="transmembrane region" description="Helical" evidence="6">
    <location>
        <begin position="367"/>
        <end position="387"/>
    </location>
</feature>
<comment type="subcellular location">
    <subcellularLocation>
        <location evidence="1">Cell membrane</location>
        <topology evidence="1">Multi-pass membrane protein</topology>
    </subcellularLocation>
</comment>
<keyword evidence="2" id="KW-1003">Cell membrane</keyword>
<dbReference type="GO" id="GO:0005886">
    <property type="term" value="C:plasma membrane"/>
    <property type="evidence" value="ECO:0007669"/>
    <property type="project" value="UniProtKB-SubCell"/>
</dbReference>
<feature type="transmembrane region" description="Helical" evidence="6">
    <location>
        <begin position="130"/>
        <end position="152"/>
    </location>
</feature>
<keyword evidence="5 6" id="KW-0472">Membrane</keyword>
<evidence type="ECO:0000256" key="3">
    <source>
        <dbReference type="ARBA" id="ARBA00022692"/>
    </source>
</evidence>